<dbReference type="AlphaFoldDB" id="A0A1E7EZ60"/>
<accession>A0A1E7EZ60</accession>
<name>A0A1E7EZ60_9STRA</name>
<evidence type="ECO:0000256" key="1">
    <source>
        <dbReference type="SAM" id="SignalP"/>
    </source>
</evidence>
<dbReference type="Proteomes" id="UP000095751">
    <property type="component" value="Unassembled WGS sequence"/>
</dbReference>
<organism evidence="2 3">
    <name type="scientific">Fragilariopsis cylindrus CCMP1102</name>
    <dbReference type="NCBI Taxonomy" id="635003"/>
    <lineage>
        <taxon>Eukaryota</taxon>
        <taxon>Sar</taxon>
        <taxon>Stramenopiles</taxon>
        <taxon>Ochrophyta</taxon>
        <taxon>Bacillariophyta</taxon>
        <taxon>Bacillariophyceae</taxon>
        <taxon>Bacillariophycidae</taxon>
        <taxon>Bacillariales</taxon>
        <taxon>Bacillariaceae</taxon>
        <taxon>Fragilariopsis</taxon>
    </lineage>
</organism>
<feature type="signal peptide" evidence="1">
    <location>
        <begin position="1"/>
        <end position="18"/>
    </location>
</feature>
<reference evidence="2 3" key="1">
    <citation type="submission" date="2016-09" db="EMBL/GenBank/DDBJ databases">
        <title>Extensive genetic diversity and differential bi-allelic expression allows diatom success in the polar Southern Ocean.</title>
        <authorList>
            <consortium name="DOE Joint Genome Institute"/>
            <person name="Mock T."/>
            <person name="Otillar R.P."/>
            <person name="Strauss J."/>
            <person name="Dupont C."/>
            <person name="Frickenhaus S."/>
            <person name="Maumus F."/>
            <person name="Mcmullan M."/>
            <person name="Sanges R."/>
            <person name="Schmutz J."/>
            <person name="Toseland A."/>
            <person name="Valas R."/>
            <person name="Veluchamy A."/>
            <person name="Ward B.J."/>
            <person name="Allen A."/>
            <person name="Barry K."/>
            <person name="Falciatore A."/>
            <person name="Ferrante M."/>
            <person name="Fortunato A.E."/>
            <person name="Gloeckner G."/>
            <person name="Gruber A."/>
            <person name="Hipkin R."/>
            <person name="Janech M."/>
            <person name="Kroth P."/>
            <person name="Leese F."/>
            <person name="Lindquist E."/>
            <person name="Lyon B.R."/>
            <person name="Martin J."/>
            <person name="Mayer C."/>
            <person name="Parker M."/>
            <person name="Quesneville H."/>
            <person name="Raymond J."/>
            <person name="Uhlig C."/>
            <person name="Valentin K.U."/>
            <person name="Worden A.Z."/>
            <person name="Armbrust E.V."/>
            <person name="Bowler C."/>
            <person name="Green B."/>
            <person name="Moulton V."/>
            <person name="Van Oosterhout C."/>
            <person name="Grigoriev I."/>
        </authorList>
    </citation>
    <scope>NUCLEOTIDE SEQUENCE [LARGE SCALE GENOMIC DNA]</scope>
    <source>
        <strain evidence="2 3">CCMP1102</strain>
    </source>
</reference>
<protein>
    <submittedName>
        <fullName evidence="2">Uncharacterized protein</fullName>
    </submittedName>
</protein>
<proteinExistence type="predicted"/>
<dbReference type="KEGG" id="fcy:FRACYDRAFT_270937"/>
<feature type="chain" id="PRO_5009192406" evidence="1">
    <location>
        <begin position="19"/>
        <end position="247"/>
    </location>
</feature>
<dbReference type="EMBL" id="KV784369">
    <property type="protein sequence ID" value="OEU11222.1"/>
    <property type="molecule type" value="Genomic_DNA"/>
</dbReference>
<keyword evidence="3" id="KW-1185">Reference proteome</keyword>
<gene>
    <name evidence="2" type="ORF">FRACYDRAFT_270937</name>
</gene>
<evidence type="ECO:0000313" key="3">
    <source>
        <dbReference type="Proteomes" id="UP000095751"/>
    </source>
</evidence>
<dbReference type="InParanoid" id="A0A1E7EZ60"/>
<keyword evidence="1" id="KW-0732">Signal</keyword>
<sequence length="247" mass="26028">MRAAAASIKSIFALTLFATNNYDTNVAVAEIAEIASVVTNETWPLTCVDNVVDTTTSPITTNNDDDFSCDVFCGYAEGGAPSSVSISGSRILIDDSANMVIMQYQVCACDYIAIGNSNDGAVNITFANGQKACKFDEKELVFPTSALDDKNDTVSCSDIGLNRDGNDCNDYCNDVVFKDFAQSTVNSMTSSGSDPAYISGCTCSWNNMEMDACMGSSGGAVGAMQFSEEFVVTAIGGTIMAACVMFL</sequence>
<evidence type="ECO:0000313" key="2">
    <source>
        <dbReference type="EMBL" id="OEU11222.1"/>
    </source>
</evidence>